<dbReference type="Proteomes" id="UP000230423">
    <property type="component" value="Unassembled WGS sequence"/>
</dbReference>
<keyword evidence="6" id="KW-0325">Glycoprotein</keyword>
<evidence type="ECO:0000259" key="8">
    <source>
        <dbReference type="PROSITE" id="PS50156"/>
    </source>
</evidence>
<dbReference type="GO" id="GO:0018996">
    <property type="term" value="P:molting cycle, collagen and cuticulin-based cuticle"/>
    <property type="evidence" value="ECO:0007669"/>
    <property type="project" value="TreeGrafter"/>
</dbReference>
<dbReference type="SUPFAM" id="SSF82866">
    <property type="entry name" value="Multidrug efflux transporter AcrB transmembrane domain"/>
    <property type="match status" value="1"/>
</dbReference>
<comment type="subcellular location">
    <subcellularLocation>
        <location evidence="1">Membrane</location>
        <topology evidence="1">Multi-pass membrane protein</topology>
    </subcellularLocation>
</comment>
<evidence type="ECO:0000256" key="1">
    <source>
        <dbReference type="ARBA" id="ARBA00004141"/>
    </source>
</evidence>
<reference evidence="9 10" key="1">
    <citation type="submission" date="2015-09" db="EMBL/GenBank/DDBJ databases">
        <title>Draft genome of the parasitic nematode Teladorsagia circumcincta isolate WARC Sus (inbred).</title>
        <authorList>
            <person name="Mitreva M."/>
        </authorList>
    </citation>
    <scope>NUCLEOTIDE SEQUENCE [LARGE SCALE GENOMIC DNA]</scope>
    <source>
        <strain evidence="9 10">S</strain>
    </source>
</reference>
<feature type="non-terminal residue" evidence="9">
    <location>
        <position position="85"/>
    </location>
</feature>
<keyword evidence="4 7" id="KW-1133">Transmembrane helix</keyword>
<evidence type="ECO:0000256" key="6">
    <source>
        <dbReference type="ARBA" id="ARBA00023180"/>
    </source>
</evidence>
<evidence type="ECO:0000313" key="10">
    <source>
        <dbReference type="Proteomes" id="UP000230423"/>
    </source>
</evidence>
<accession>A0A2G9TKB1</accession>
<dbReference type="OrthoDB" id="5845264at2759"/>
<evidence type="ECO:0000313" key="9">
    <source>
        <dbReference type="EMBL" id="PIO58423.1"/>
    </source>
</evidence>
<dbReference type="PROSITE" id="PS50156">
    <property type="entry name" value="SSD"/>
    <property type="match status" value="1"/>
</dbReference>
<evidence type="ECO:0000256" key="7">
    <source>
        <dbReference type="SAM" id="Phobius"/>
    </source>
</evidence>
<dbReference type="PANTHER" id="PTHR10796:SF105">
    <property type="entry name" value="SSD DOMAIN-CONTAINING PROTEIN"/>
    <property type="match status" value="1"/>
</dbReference>
<dbReference type="InterPro" id="IPR051697">
    <property type="entry name" value="Patched_domain-protein"/>
</dbReference>
<protein>
    <recommendedName>
        <fullName evidence="8">SSD domain-containing protein</fullName>
    </recommendedName>
</protein>
<comment type="similarity">
    <text evidence="2">Belongs to the patched family.</text>
</comment>
<dbReference type="InterPro" id="IPR003392">
    <property type="entry name" value="PTHD_SSD"/>
</dbReference>
<evidence type="ECO:0000256" key="4">
    <source>
        <dbReference type="ARBA" id="ARBA00022989"/>
    </source>
</evidence>
<evidence type="ECO:0000256" key="2">
    <source>
        <dbReference type="ARBA" id="ARBA00005585"/>
    </source>
</evidence>
<dbReference type="InterPro" id="IPR000731">
    <property type="entry name" value="SSD"/>
</dbReference>
<evidence type="ECO:0000256" key="5">
    <source>
        <dbReference type="ARBA" id="ARBA00023136"/>
    </source>
</evidence>
<dbReference type="Pfam" id="PF02460">
    <property type="entry name" value="Patched"/>
    <property type="match status" value="1"/>
</dbReference>
<proteinExistence type="inferred from homology"/>
<dbReference type="GO" id="GO:0005886">
    <property type="term" value="C:plasma membrane"/>
    <property type="evidence" value="ECO:0007669"/>
    <property type="project" value="TreeGrafter"/>
</dbReference>
<dbReference type="EMBL" id="KZ361215">
    <property type="protein sequence ID" value="PIO58423.1"/>
    <property type="molecule type" value="Genomic_DNA"/>
</dbReference>
<dbReference type="AlphaFoldDB" id="A0A2G9TKB1"/>
<gene>
    <name evidence="9" type="ORF">TELCIR_20143</name>
</gene>
<keyword evidence="10" id="KW-1185">Reference proteome</keyword>
<dbReference type="PANTHER" id="PTHR10796">
    <property type="entry name" value="PATCHED-RELATED"/>
    <property type="match status" value="1"/>
</dbReference>
<evidence type="ECO:0000256" key="3">
    <source>
        <dbReference type="ARBA" id="ARBA00022692"/>
    </source>
</evidence>
<feature type="transmembrane region" description="Helical" evidence="7">
    <location>
        <begin position="38"/>
        <end position="61"/>
    </location>
</feature>
<sequence>MTGDWITSKPIEAMIGVLTSSMAIVSAGGLLFALGEPFIYQVTVMPFIALAIGVDDVYVMLGAWQDTRRTLAPEKRMALALEEAG</sequence>
<dbReference type="GO" id="GO:0006897">
    <property type="term" value="P:endocytosis"/>
    <property type="evidence" value="ECO:0007669"/>
    <property type="project" value="TreeGrafter"/>
</dbReference>
<dbReference type="GO" id="GO:0030659">
    <property type="term" value="C:cytoplasmic vesicle membrane"/>
    <property type="evidence" value="ECO:0007669"/>
    <property type="project" value="TreeGrafter"/>
</dbReference>
<keyword evidence="5 7" id="KW-0472">Membrane</keyword>
<organism evidence="9 10">
    <name type="scientific">Teladorsagia circumcincta</name>
    <name type="common">Brown stomach worm</name>
    <name type="synonym">Ostertagia circumcincta</name>
    <dbReference type="NCBI Taxonomy" id="45464"/>
    <lineage>
        <taxon>Eukaryota</taxon>
        <taxon>Metazoa</taxon>
        <taxon>Ecdysozoa</taxon>
        <taxon>Nematoda</taxon>
        <taxon>Chromadorea</taxon>
        <taxon>Rhabditida</taxon>
        <taxon>Rhabditina</taxon>
        <taxon>Rhabditomorpha</taxon>
        <taxon>Strongyloidea</taxon>
        <taxon>Trichostrongylidae</taxon>
        <taxon>Teladorsagia</taxon>
    </lineage>
</organism>
<feature type="transmembrane region" description="Helical" evidence="7">
    <location>
        <begin position="12"/>
        <end position="32"/>
    </location>
</feature>
<name>A0A2G9TKB1_TELCI</name>
<keyword evidence="3 7" id="KW-0812">Transmembrane</keyword>
<feature type="non-terminal residue" evidence="9">
    <location>
        <position position="1"/>
    </location>
</feature>
<feature type="domain" description="SSD" evidence="8">
    <location>
        <begin position="1"/>
        <end position="85"/>
    </location>
</feature>